<dbReference type="EMBL" id="HE796683">
    <property type="protein sequence ID" value="CCH01946.1"/>
    <property type="molecule type" value="Genomic_DNA"/>
</dbReference>
<gene>
    <name evidence="1" type="ORF">FAES_3940</name>
</gene>
<protein>
    <submittedName>
        <fullName evidence="1">Uncharacterized protein</fullName>
    </submittedName>
</protein>
<evidence type="ECO:0000313" key="1">
    <source>
        <dbReference type="EMBL" id="CCH01946.1"/>
    </source>
</evidence>
<evidence type="ECO:0000313" key="2">
    <source>
        <dbReference type="Proteomes" id="UP000011058"/>
    </source>
</evidence>
<proteinExistence type="predicted"/>
<dbReference type="KEGG" id="fae:FAES_3940"/>
<sequence>MRFERRSLRHDNRGRSPAYQLFLTREACDLEVEAAELRSLMSRTDFVNLPFETQRAIKAILEA</sequence>
<reference evidence="1 2" key="1">
    <citation type="journal article" date="2012" name="J. Bacteriol.">
        <title>Genome Sequence of Fibrella aestuarina BUZ 2T, a Filamentous Marine Bacterium.</title>
        <authorList>
            <person name="Filippini M."/>
            <person name="Qi W."/>
            <person name="Blom J."/>
            <person name="Goesmann A."/>
            <person name="Smits T.H."/>
            <person name="Bagheri H.C."/>
        </authorList>
    </citation>
    <scope>NUCLEOTIDE SEQUENCE [LARGE SCALE GENOMIC DNA]</scope>
    <source>
        <strain evidence="2">BUZ 2T</strain>
    </source>
</reference>
<dbReference type="Proteomes" id="UP000011058">
    <property type="component" value="Chromosome"/>
</dbReference>
<keyword evidence="2" id="KW-1185">Reference proteome</keyword>
<dbReference type="HOGENOM" id="CLU_2879238_0_0_10"/>
<name>I0KCU3_9BACT</name>
<organism evidence="1 2">
    <name type="scientific">Fibrella aestuarina BUZ 2</name>
    <dbReference type="NCBI Taxonomy" id="1166018"/>
    <lineage>
        <taxon>Bacteria</taxon>
        <taxon>Pseudomonadati</taxon>
        <taxon>Bacteroidota</taxon>
        <taxon>Cytophagia</taxon>
        <taxon>Cytophagales</taxon>
        <taxon>Spirosomataceae</taxon>
        <taxon>Fibrella</taxon>
    </lineage>
</organism>
<dbReference type="AlphaFoldDB" id="I0KCU3"/>
<accession>I0KCU3</accession>